<dbReference type="AlphaFoldDB" id="A0A1M3TZ22"/>
<dbReference type="Proteomes" id="UP000184063">
    <property type="component" value="Unassembled WGS sequence"/>
</dbReference>
<dbReference type="VEuPathDB" id="FungiDB:ASPFODRAFT_39215"/>
<gene>
    <name evidence="1" type="ORF">ASPFODRAFT_39215</name>
</gene>
<evidence type="ECO:0000313" key="2">
    <source>
        <dbReference type="Proteomes" id="UP000184063"/>
    </source>
</evidence>
<organism evidence="1 2">
    <name type="scientific">Aspergillus luchuensis (strain CBS 106.47)</name>
    <dbReference type="NCBI Taxonomy" id="1137211"/>
    <lineage>
        <taxon>Eukaryota</taxon>
        <taxon>Fungi</taxon>
        <taxon>Dikarya</taxon>
        <taxon>Ascomycota</taxon>
        <taxon>Pezizomycotina</taxon>
        <taxon>Eurotiomycetes</taxon>
        <taxon>Eurotiomycetidae</taxon>
        <taxon>Eurotiales</taxon>
        <taxon>Aspergillaceae</taxon>
        <taxon>Aspergillus</taxon>
        <taxon>Aspergillus subgen. Circumdati</taxon>
    </lineage>
</organism>
<dbReference type="EMBL" id="KV878236">
    <property type="protein sequence ID" value="OJZ92003.1"/>
    <property type="molecule type" value="Genomic_DNA"/>
</dbReference>
<dbReference type="InterPro" id="IPR040632">
    <property type="entry name" value="Sulfotransfer_4"/>
</dbReference>
<dbReference type="InterPro" id="IPR027417">
    <property type="entry name" value="P-loop_NTPase"/>
</dbReference>
<sequence length="129" mass="15153">MPAELYEYDRAPWFYFCNEGKGDKVKQVLVEHNSYAHKVVPPERLLEIHRQHGWKPLCQFLDLRKSQTLYPMRNDSGGRLAARDEFWRRCVRRGIMKITPSVLQTRVIACGHVPHSHLGKVFRCSCCKK</sequence>
<dbReference type="Gene3D" id="3.40.50.300">
    <property type="entry name" value="P-loop containing nucleotide triphosphate hydrolases"/>
    <property type="match status" value="1"/>
</dbReference>
<protein>
    <submittedName>
        <fullName evidence="1">Uncharacterized protein</fullName>
    </submittedName>
</protein>
<name>A0A1M3TZ22_ASPLC</name>
<evidence type="ECO:0000313" key="1">
    <source>
        <dbReference type="EMBL" id="OJZ92003.1"/>
    </source>
</evidence>
<reference evidence="2" key="1">
    <citation type="journal article" date="2017" name="Genome Biol.">
        <title>Comparative genomics reveals high biological diversity and specific adaptations in the industrially and medically important fungal genus Aspergillus.</title>
        <authorList>
            <person name="de Vries R.P."/>
            <person name="Riley R."/>
            <person name="Wiebenga A."/>
            <person name="Aguilar-Osorio G."/>
            <person name="Amillis S."/>
            <person name="Uchima C.A."/>
            <person name="Anderluh G."/>
            <person name="Asadollahi M."/>
            <person name="Askin M."/>
            <person name="Barry K."/>
            <person name="Battaglia E."/>
            <person name="Bayram O."/>
            <person name="Benocci T."/>
            <person name="Braus-Stromeyer S.A."/>
            <person name="Caldana C."/>
            <person name="Canovas D."/>
            <person name="Cerqueira G.C."/>
            <person name="Chen F."/>
            <person name="Chen W."/>
            <person name="Choi C."/>
            <person name="Clum A."/>
            <person name="Dos Santos R.A."/>
            <person name="Damasio A.R."/>
            <person name="Diallinas G."/>
            <person name="Emri T."/>
            <person name="Fekete E."/>
            <person name="Flipphi M."/>
            <person name="Freyberg S."/>
            <person name="Gallo A."/>
            <person name="Gournas C."/>
            <person name="Habgood R."/>
            <person name="Hainaut M."/>
            <person name="Harispe M.L."/>
            <person name="Henrissat B."/>
            <person name="Hilden K.S."/>
            <person name="Hope R."/>
            <person name="Hossain A."/>
            <person name="Karabika E."/>
            <person name="Karaffa L."/>
            <person name="Karanyi Z."/>
            <person name="Krasevec N."/>
            <person name="Kuo A."/>
            <person name="Kusch H."/>
            <person name="LaButti K."/>
            <person name="Lagendijk E.L."/>
            <person name="Lapidus A."/>
            <person name="Levasseur A."/>
            <person name="Lindquist E."/>
            <person name="Lipzen A."/>
            <person name="Logrieco A.F."/>
            <person name="MacCabe A."/>
            <person name="Maekelae M.R."/>
            <person name="Malavazi I."/>
            <person name="Melin P."/>
            <person name="Meyer V."/>
            <person name="Mielnichuk N."/>
            <person name="Miskei M."/>
            <person name="Molnar A.P."/>
            <person name="Mule G."/>
            <person name="Ngan C.Y."/>
            <person name="Orejas M."/>
            <person name="Orosz E."/>
            <person name="Ouedraogo J.P."/>
            <person name="Overkamp K.M."/>
            <person name="Park H.-S."/>
            <person name="Perrone G."/>
            <person name="Piumi F."/>
            <person name="Punt P.J."/>
            <person name="Ram A.F."/>
            <person name="Ramon A."/>
            <person name="Rauscher S."/>
            <person name="Record E."/>
            <person name="Riano-Pachon D.M."/>
            <person name="Robert V."/>
            <person name="Roehrig J."/>
            <person name="Ruller R."/>
            <person name="Salamov A."/>
            <person name="Salih N.S."/>
            <person name="Samson R.A."/>
            <person name="Sandor E."/>
            <person name="Sanguinetti M."/>
            <person name="Schuetze T."/>
            <person name="Sepcic K."/>
            <person name="Shelest E."/>
            <person name="Sherlock G."/>
            <person name="Sophianopoulou V."/>
            <person name="Squina F.M."/>
            <person name="Sun H."/>
            <person name="Susca A."/>
            <person name="Todd R.B."/>
            <person name="Tsang A."/>
            <person name="Unkles S.E."/>
            <person name="van de Wiele N."/>
            <person name="van Rossen-Uffink D."/>
            <person name="Oliveira J.V."/>
            <person name="Vesth T.C."/>
            <person name="Visser J."/>
            <person name="Yu J.-H."/>
            <person name="Zhou M."/>
            <person name="Andersen M.R."/>
            <person name="Archer D.B."/>
            <person name="Baker S.E."/>
            <person name="Benoit I."/>
            <person name="Brakhage A.A."/>
            <person name="Braus G.H."/>
            <person name="Fischer R."/>
            <person name="Frisvad J.C."/>
            <person name="Goldman G.H."/>
            <person name="Houbraken J."/>
            <person name="Oakley B."/>
            <person name="Pocsi I."/>
            <person name="Scazzocchio C."/>
            <person name="Seiboth B."/>
            <person name="vanKuyk P.A."/>
            <person name="Wortman J."/>
            <person name="Dyer P.S."/>
            <person name="Grigoriev I.V."/>
        </authorList>
    </citation>
    <scope>NUCLEOTIDE SEQUENCE [LARGE SCALE GENOMIC DNA]</scope>
    <source>
        <strain evidence="2">CBS 106.47</strain>
    </source>
</reference>
<accession>A0A1M3TZ22</accession>
<dbReference type="Pfam" id="PF17784">
    <property type="entry name" value="Sulfotransfer_4"/>
    <property type="match status" value="1"/>
</dbReference>
<proteinExistence type="predicted"/>